<feature type="transmembrane region" description="Helical" evidence="7">
    <location>
        <begin position="202"/>
        <end position="224"/>
    </location>
</feature>
<comment type="similarity">
    <text evidence="2">Belongs to the unc-93 family.</text>
</comment>
<dbReference type="InterPro" id="IPR010291">
    <property type="entry name" value="Ion_channel_UNC-93"/>
</dbReference>
<reference evidence="8" key="1">
    <citation type="submission" date="2021-01" db="EMBL/GenBank/DDBJ databases">
        <authorList>
            <person name="Corre E."/>
            <person name="Pelletier E."/>
            <person name="Niang G."/>
            <person name="Scheremetjew M."/>
            <person name="Finn R."/>
            <person name="Kale V."/>
            <person name="Holt S."/>
            <person name="Cochrane G."/>
            <person name="Meng A."/>
            <person name="Brown T."/>
            <person name="Cohen L."/>
        </authorList>
    </citation>
    <scope>NUCLEOTIDE SEQUENCE</scope>
    <source>
        <strain evidence="8">Ms1</strain>
    </source>
</reference>
<evidence type="ECO:0000256" key="3">
    <source>
        <dbReference type="ARBA" id="ARBA00022692"/>
    </source>
</evidence>
<dbReference type="PANTHER" id="PTHR19444:SF13">
    <property type="entry name" value="PROTEIN UNC-93 HOMOLOG A"/>
    <property type="match status" value="1"/>
</dbReference>
<keyword evidence="3 7" id="KW-0812">Transmembrane</keyword>
<feature type="transmembrane region" description="Helical" evidence="7">
    <location>
        <begin position="66"/>
        <end position="83"/>
    </location>
</feature>
<dbReference type="Gene3D" id="1.20.1250.20">
    <property type="entry name" value="MFS general substrate transporter like domains"/>
    <property type="match status" value="2"/>
</dbReference>
<feature type="transmembrane region" description="Helical" evidence="7">
    <location>
        <begin position="90"/>
        <end position="109"/>
    </location>
</feature>
<dbReference type="SUPFAM" id="SSF103473">
    <property type="entry name" value="MFS general substrate transporter"/>
    <property type="match status" value="1"/>
</dbReference>
<evidence type="ECO:0000256" key="1">
    <source>
        <dbReference type="ARBA" id="ARBA00004141"/>
    </source>
</evidence>
<dbReference type="InterPro" id="IPR036259">
    <property type="entry name" value="MFS_trans_sf"/>
</dbReference>
<keyword evidence="4 7" id="KW-1133">Transmembrane helix</keyword>
<gene>
    <name evidence="8" type="ORF">BSP0115_LOCUS9774</name>
</gene>
<feature type="transmembrane region" description="Helical" evidence="7">
    <location>
        <begin position="367"/>
        <end position="386"/>
    </location>
</feature>
<sequence length="481" mass="51258">MADSGALLTADGRPAPAHSGEGKPPRFYMTSLVIMSLSFFLVYTAFSAIQNLSGEYVGHAGSTSVSVLYFVFAASCIGGPAVVDYLGQRWSLFTAFVFIALFCVANWIAVGAGKGAEHDGLKYAVLVPTGALLGFGASFLWTAQGSYLTTASEHYSIASGRPSKAALGTFNGVFWGFFQLTQLSGNLLEPLVSDATDDSTSAVFLVYAAFAVAGTVLIIFLPSIGKVKQSDKSAPDRDATSSSLQIESTEEEEEKTTMQKFADVIGLWTDRRFVWFLPAILLSGFEQGFIWNDFTTYYIPPVLGKKDIGYVMAVFGASDAVASVSMGKISDAIGRAPVLTIGFAAQCLVILLFIVHGAPEDGTTEPFWTWGGGWGSLIVAAVLWGIGDAVWNTQISALLGDVFSADTGPAFANFKLWQSLSIAASFLYNQHLGIVPKQLIVYLSLCIGYVCARMASIKAAEANAAAEAKLRKYKTSATEEP</sequence>
<proteinExistence type="inferred from homology"/>
<evidence type="ECO:0000256" key="7">
    <source>
        <dbReference type="SAM" id="Phobius"/>
    </source>
</evidence>
<evidence type="ECO:0008006" key="9">
    <source>
        <dbReference type="Google" id="ProtNLM"/>
    </source>
</evidence>
<protein>
    <recommendedName>
        <fullName evidence="9">Major facilitator superfamily (MFS) profile domain-containing protein</fullName>
    </recommendedName>
</protein>
<dbReference type="PANTHER" id="PTHR19444">
    <property type="entry name" value="UNC-93 RELATED"/>
    <property type="match status" value="1"/>
</dbReference>
<comment type="subcellular location">
    <subcellularLocation>
        <location evidence="1">Membrane</location>
        <topology evidence="1">Multi-pass membrane protein</topology>
    </subcellularLocation>
</comment>
<evidence type="ECO:0000256" key="4">
    <source>
        <dbReference type="ARBA" id="ARBA00022989"/>
    </source>
</evidence>
<feature type="transmembrane region" description="Helical" evidence="7">
    <location>
        <begin position="27"/>
        <end position="46"/>
    </location>
</feature>
<organism evidence="8">
    <name type="scientific">Bicosoecida sp. CB-2014</name>
    <dbReference type="NCBI Taxonomy" id="1486930"/>
    <lineage>
        <taxon>Eukaryota</taxon>
        <taxon>Sar</taxon>
        <taxon>Stramenopiles</taxon>
        <taxon>Bigyra</taxon>
        <taxon>Opalozoa</taxon>
        <taxon>Bicosoecida</taxon>
    </lineage>
</organism>
<evidence type="ECO:0000256" key="2">
    <source>
        <dbReference type="ARBA" id="ARBA00009172"/>
    </source>
</evidence>
<accession>A0A7S1CDR4</accession>
<feature type="region of interest" description="Disordered" evidence="6">
    <location>
        <begin position="228"/>
        <end position="254"/>
    </location>
</feature>
<dbReference type="InterPro" id="IPR051951">
    <property type="entry name" value="UNC-93_regulatory"/>
</dbReference>
<keyword evidence="5 7" id="KW-0472">Membrane</keyword>
<evidence type="ECO:0000256" key="6">
    <source>
        <dbReference type="SAM" id="MobiDB-lite"/>
    </source>
</evidence>
<evidence type="ECO:0000313" key="8">
    <source>
        <dbReference type="EMBL" id="CAD8916515.1"/>
    </source>
</evidence>
<name>A0A7S1CDR4_9STRA</name>
<dbReference type="GO" id="GO:0016020">
    <property type="term" value="C:membrane"/>
    <property type="evidence" value="ECO:0007669"/>
    <property type="project" value="UniProtKB-SubCell"/>
</dbReference>
<dbReference type="AlphaFoldDB" id="A0A7S1CDR4"/>
<evidence type="ECO:0000256" key="5">
    <source>
        <dbReference type="ARBA" id="ARBA00023136"/>
    </source>
</evidence>
<feature type="transmembrane region" description="Helical" evidence="7">
    <location>
        <begin position="121"/>
        <end position="143"/>
    </location>
</feature>
<feature type="compositionally biased region" description="Basic and acidic residues" evidence="6">
    <location>
        <begin position="228"/>
        <end position="239"/>
    </location>
</feature>
<dbReference type="Pfam" id="PF05978">
    <property type="entry name" value="UNC-93"/>
    <property type="match status" value="1"/>
</dbReference>
<feature type="transmembrane region" description="Helical" evidence="7">
    <location>
        <begin position="336"/>
        <end position="355"/>
    </location>
</feature>
<dbReference type="EMBL" id="HBFS01014528">
    <property type="protein sequence ID" value="CAD8916515.1"/>
    <property type="molecule type" value="Transcribed_RNA"/>
</dbReference>